<dbReference type="SUPFAM" id="SSF51215">
    <property type="entry name" value="Regulatory protein AraC"/>
    <property type="match status" value="1"/>
</dbReference>
<dbReference type="GO" id="GO:0043565">
    <property type="term" value="F:sequence-specific DNA binding"/>
    <property type="evidence" value="ECO:0007669"/>
    <property type="project" value="InterPro"/>
</dbReference>
<dbReference type="AlphaFoldDB" id="A0A0P1FVL3"/>
<dbReference type="InterPro" id="IPR009057">
    <property type="entry name" value="Homeodomain-like_sf"/>
</dbReference>
<dbReference type="GO" id="GO:0003700">
    <property type="term" value="F:DNA-binding transcription factor activity"/>
    <property type="evidence" value="ECO:0007669"/>
    <property type="project" value="InterPro"/>
</dbReference>
<feature type="domain" description="HTH araC/xylS-type" evidence="4">
    <location>
        <begin position="173"/>
        <end position="271"/>
    </location>
</feature>
<reference evidence="5 7" key="2">
    <citation type="submission" date="2015-09" db="EMBL/GenBank/DDBJ databases">
        <authorList>
            <person name="Rodrigo-Torres L."/>
            <person name="Arahal D.R."/>
        </authorList>
    </citation>
    <scope>NUCLEOTIDE SEQUENCE [LARGE SCALE GENOMIC DNA]</scope>
    <source>
        <strain evidence="5 7">CECT 5118</strain>
    </source>
</reference>
<proteinExistence type="predicted"/>
<name>A0A0P1FVL3_9RHOB</name>
<keyword evidence="2" id="KW-0238">DNA-binding</keyword>
<evidence type="ECO:0000256" key="2">
    <source>
        <dbReference type="ARBA" id="ARBA00023125"/>
    </source>
</evidence>
<dbReference type="Pfam" id="PF02311">
    <property type="entry name" value="AraC_binding"/>
    <property type="match status" value="1"/>
</dbReference>
<dbReference type="SMART" id="SM00342">
    <property type="entry name" value="HTH_ARAC"/>
    <property type="match status" value="1"/>
</dbReference>
<dbReference type="InterPro" id="IPR003313">
    <property type="entry name" value="AraC-bd"/>
</dbReference>
<dbReference type="PANTHER" id="PTHR46796">
    <property type="entry name" value="HTH-TYPE TRANSCRIPTIONAL ACTIVATOR RHAS-RELATED"/>
    <property type="match status" value="1"/>
</dbReference>
<dbReference type="Gene3D" id="1.10.10.60">
    <property type="entry name" value="Homeodomain-like"/>
    <property type="match status" value="1"/>
</dbReference>
<dbReference type="InterPro" id="IPR037923">
    <property type="entry name" value="HTH-like"/>
</dbReference>
<evidence type="ECO:0000313" key="7">
    <source>
        <dbReference type="Proteomes" id="UP000051086"/>
    </source>
</evidence>
<gene>
    <name evidence="6" type="primary">btr_2</name>
    <name evidence="5" type="ORF">TL5118_03462</name>
    <name evidence="6" type="ORF">TL5120_02702</name>
</gene>
<keyword evidence="1" id="KW-0805">Transcription regulation</keyword>
<dbReference type="EMBL" id="CYSB01000040">
    <property type="protein sequence ID" value="CUH69499.1"/>
    <property type="molecule type" value="Genomic_DNA"/>
</dbReference>
<evidence type="ECO:0000259" key="4">
    <source>
        <dbReference type="PROSITE" id="PS01124"/>
    </source>
</evidence>
<dbReference type="SUPFAM" id="SSF46689">
    <property type="entry name" value="Homeodomain-like"/>
    <property type="match status" value="1"/>
</dbReference>
<sequence length="281" mass="30485">METEVVNADQSDAGGLVLRPLAQFERGDPWRLTTLHDRPDYLLIWITKGQGLAHVSGLRRGIGAHTALLIPPQTLFSLDLLRGAGALVLTLPADLAEALSMPHRPQVLRLRDVQAQAELTHRLEAIQREATSPAPHTGDALRAHGALLSVSLRRFLAAQDQPPRPSGALRLAEAYASLVTCHYASAMGVADYAQMLGVTTPHLSRSCKEASGLTAADILTARELYAARDLIERSDMSLKQIAKTLNFGSAAYFSRFIVKHTGKSPSSLRKSVRKAKRPQPA</sequence>
<dbReference type="PROSITE" id="PS01124">
    <property type="entry name" value="HTH_ARAC_FAMILY_2"/>
    <property type="match status" value="1"/>
</dbReference>
<dbReference type="InterPro" id="IPR050204">
    <property type="entry name" value="AraC_XylS_family_regulators"/>
</dbReference>
<keyword evidence="7" id="KW-1185">Reference proteome</keyword>
<evidence type="ECO:0000313" key="6">
    <source>
        <dbReference type="EMBL" id="CUH72902.1"/>
    </source>
</evidence>
<evidence type="ECO:0000313" key="5">
    <source>
        <dbReference type="EMBL" id="CUH69499.1"/>
    </source>
</evidence>
<protein>
    <submittedName>
        <fullName evidence="6">Bacillibactin transport regulator</fullName>
    </submittedName>
</protein>
<reference evidence="6 8" key="1">
    <citation type="submission" date="2015-09" db="EMBL/GenBank/DDBJ databases">
        <authorList>
            <consortium name="Swine Surveillance"/>
        </authorList>
    </citation>
    <scope>NUCLEOTIDE SEQUENCE [LARGE SCALE GENOMIC DNA]</scope>
    <source>
        <strain evidence="6 8">5120</strain>
    </source>
</reference>
<dbReference type="RefSeq" id="WP_242601806.1">
    <property type="nucleotide sequence ID" value="NZ_CYSB01000040.1"/>
</dbReference>
<dbReference type="InterPro" id="IPR018060">
    <property type="entry name" value="HTH_AraC"/>
</dbReference>
<evidence type="ECO:0000256" key="3">
    <source>
        <dbReference type="ARBA" id="ARBA00023163"/>
    </source>
</evidence>
<dbReference type="Proteomes" id="UP000051086">
    <property type="component" value="Unassembled WGS sequence"/>
</dbReference>
<dbReference type="Proteomes" id="UP000051887">
    <property type="component" value="Unassembled WGS sequence"/>
</dbReference>
<keyword evidence="3" id="KW-0804">Transcription</keyword>
<accession>A0A0P1FVL3</accession>
<organism evidence="6 8">
    <name type="scientific">Thalassovita autumnalis</name>
    <dbReference type="NCBI Taxonomy" id="2072972"/>
    <lineage>
        <taxon>Bacteria</taxon>
        <taxon>Pseudomonadati</taxon>
        <taxon>Pseudomonadota</taxon>
        <taxon>Alphaproteobacteria</taxon>
        <taxon>Rhodobacterales</taxon>
        <taxon>Roseobacteraceae</taxon>
        <taxon>Thalassovita</taxon>
    </lineage>
</organism>
<evidence type="ECO:0000313" key="8">
    <source>
        <dbReference type="Proteomes" id="UP000051887"/>
    </source>
</evidence>
<dbReference type="EMBL" id="CYSC01000035">
    <property type="protein sequence ID" value="CUH72902.1"/>
    <property type="molecule type" value="Genomic_DNA"/>
</dbReference>
<evidence type="ECO:0000256" key="1">
    <source>
        <dbReference type="ARBA" id="ARBA00023015"/>
    </source>
</evidence>
<dbReference type="Pfam" id="PF12833">
    <property type="entry name" value="HTH_18"/>
    <property type="match status" value="1"/>
</dbReference>